<gene>
    <name evidence="3" type="ORF">DDZ15_08735</name>
</gene>
<dbReference type="SUPFAM" id="SSF69318">
    <property type="entry name" value="Integrin alpha N-terminal domain"/>
    <property type="match status" value="2"/>
</dbReference>
<dbReference type="InterPro" id="IPR001869">
    <property type="entry name" value="Thiol_cytolysin"/>
</dbReference>
<dbReference type="PROSITE" id="PS51257">
    <property type="entry name" value="PROKAR_LIPOPROTEIN"/>
    <property type="match status" value="1"/>
</dbReference>
<dbReference type="Pfam" id="PF13517">
    <property type="entry name" value="FG-GAP_3"/>
    <property type="match status" value="2"/>
</dbReference>
<proteinExistence type="predicted"/>
<dbReference type="AlphaFoldDB" id="A0A316TPP0"/>
<dbReference type="Proteomes" id="UP000245533">
    <property type="component" value="Unassembled WGS sequence"/>
</dbReference>
<sequence length="823" mass="89040">MNYQRKRPSCSIKLRGVLLLPVSLMLFLLSSCSENGTSVEPPANTEDVDNFLQGLPSWNQFAPPGQTQPPTAVGEAQAEEDEILDVEVINEDGSLDMLENVTYSCQVQPFTLTDNPQQIAMYSPDREILYAGGLIQGKSHRDGLGSLLGLPISERAPINVSIPGLANDDNFRTVDIPNQATVDQAIGSMIGSATASGLSTPSSISFKMETYHSEKQSALQMGLSGNYLGFEGSASGSIDRKRSETTVTAQFYQKMFEVVVEAPQSPGDFFSEEFTEQKLQQQIAQGRIGPDNLPVYVSNIVYGRMMMFSITSTASEDDIRATLQAGYNSIGGSVEVNLDARQKTILQESKIKITSIGGDAEATLAMIRTGDWSQYFTNNAPLSSAAPMSYTFRNLGDGSIASVTETTEYNIRTCVAKQATPGTFDLLTAQDLSLPISVPAQVLTGDVNGDGSQDLIYNHVSANANETVVAFSNGNGTFTMGTPVSHSATPADGWSQYVVKVGDFNNDGSDDLAWGRVNVTNTTYIGLSNGDGTFEEMPMFTREGSGWGTRYLFDVGDIDGKDGDDLVWNTINTTNRTYVSFSNGDGTYGINNFGATDQKWNDHPIVTSAWAPYRWRIADFNGDGRDDLIWHKEGVTGSSGHRVHFAESKRDDEGNIFDFPAVFDRGTAGWAPYEILIGDVDGNAGADLVWTKSNNEGQRPVLHLDLSTGGSPVLVEGGPAQAPPGTEVAQDYESRLLDVNGDGRKDVIFNRMGPVNRSYVGLGSNDGDFDFSRVSQDHPAADQWAQFEILTGDVNGDNREDIIYVNADATNRVYVGLARGSVQ</sequence>
<dbReference type="PANTHER" id="PTHR13412:SF0">
    <property type="entry name" value="T-CELL IMMUNOMODULATORY PROTEIN"/>
    <property type="match status" value="1"/>
</dbReference>
<evidence type="ECO:0000256" key="1">
    <source>
        <dbReference type="ARBA" id="ARBA00022729"/>
    </source>
</evidence>
<dbReference type="EMBL" id="QGGB01000006">
    <property type="protein sequence ID" value="PWN06593.1"/>
    <property type="molecule type" value="Genomic_DNA"/>
</dbReference>
<accession>A0A316TPP0</accession>
<dbReference type="InterPro" id="IPR024881">
    <property type="entry name" value="Tip"/>
</dbReference>
<name>A0A316TPP0_9BACT</name>
<keyword evidence="1 2" id="KW-0732">Signal</keyword>
<dbReference type="InterPro" id="IPR036363">
    <property type="entry name" value="Thiol_cytolysin_ab_sf"/>
</dbReference>
<dbReference type="Pfam" id="PF01289">
    <property type="entry name" value="Thiol_cytolysin"/>
    <property type="match status" value="1"/>
</dbReference>
<feature type="signal peptide" evidence="2">
    <location>
        <begin position="1"/>
        <end position="33"/>
    </location>
</feature>
<dbReference type="PANTHER" id="PTHR13412">
    <property type="entry name" value="T-CELL IMMUNOMODULATORY PROTEIN HOMOLOG"/>
    <property type="match status" value="1"/>
</dbReference>
<dbReference type="InterPro" id="IPR013517">
    <property type="entry name" value="FG-GAP"/>
</dbReference>
<keyword evidence="4" id="KW-1185">Reference proteome</keyword>
<evidence type="ECO:0008006" key="5">
    <source>
        <dbReference type="Google" id="ProtNLM"/>
    </source>
</evidence>
<dbReference type="PRINTS" id="PR01400">
    <property type="entry name" value="TACYTOLYSIN"/>
</dbReference>
<dbReference type="SUPFAM" id="SSF56978">
    <property type="entry name" value="Perfringolysin"/>
    <property type="match status" value="1"/>
</dbReference>
<dbReference type="Gene3D" id="2.130.10.130">
    <property type="entry name" value="Integrin alpha, N-terminal"/>
    <property type="match status" value="1"/>
</dbReference>
<dbReference type="GO" id="GO:0015485">
    <property type="term" value="F:cholesterol binding"/>
    <property type="evidence" value="ECO:0007669"/>
    <property type="project" value="InterPro"/>
</dbReference>
<evidence type="ECO:0000313" key="4">
    <source>
        <dbReference type="Proteomes" id="UP000245533"/>
    </source>
</evidence>
<organism evidence="3 4">
    <name type="scientific">Rhodohalobacter mucosus</name>
    <dbReference type="NCBI Taxonomy" id="2079485"/>
    <lineage>
        <taxon>Bacteria</taxon>
        <taxon>Pseudomonadati</taxon>
        <taxon>Balneolota</taxon>
        <taxon>Balneolia</taxon>
        <taxon>Balneolales</taxon>
        <taxon>Balneolaceae</taxon>
        <taxon>Rhodohalobacter</taxon>
    </lineage>
</organism>
<dbReference type="InterPro" id="IPR028994">
    <property type="entry name" value="Integrin_alpha_N"/>
</dbReference>
<comment type="caution">
    <text evidence="3">The sequence shown here is derived from an EMBL/GenBank/DDBJ whole genome shotgun (WGS) entry which is preliminary data.</text>
</comment>
<dbReference type="RefSeq" id="WP_109646708.1">
    <property type="nucleotide sequence ID" value="NZ_QGGB01000006.1"/>
</dbReference>
<reference evidence="3 4" key="1">
    <citation type="submission" date="2018-05" db="EMBL/GenBank/DDBJ databases">
        <title>Rhodohalobacter halophilus gen. nov., sp. nov., a moderately halophilic member of the family Balneolaceae.</title>
        <authorList>
            <person name="Liu Z.-W."/>
        </authorList>
    </citation>
    <scope>NUCLEOTIDE SEQUENCE [LARGE SCALE GENOMIC DNA]</scope>
    <source>
        <strain evidence="3 4">8A47</strain>
    </source>
</reference>
<dbReference type="Gene3D" id="3.30.1040.20">
    <property type="match status" value="1"/>
</dbReference>
<dbReference type="InterPro" id="IPR036359">
    <property type="entry name" value="Thiol_cytolysin_sf"/>
</dbReference>
<evidence type="ECO:0000313" key="3">
    <source>
        <dbReference type="EMBL" id="PWN06593.1"/>
    </source>
</evidence>
<dbReference type="OrthoDB" id="662759at2"/>
<dbReference type="Gene3D" id="3.90.840.10">
    <property type="entry name" value="Thiol-activated cytolysin superfamily/Thiol-activated cytolysin, alpha-beta domain"/>
    <property type="match status" value="1"/>
</dbReference>
<feature type="chain" id="PRO_5016466315" description="VCBS repeat protein" evidence="2">
    <location>
        <begin position="34"/>
        <end position="823"/>
    </location>
</feature>
<dbReference type="Gene3D" id="2.40.128.340">
    <property type="match status" value="1"/>
</dbReference>
<evidence type="ECO:0000256" key="2">
    <source>
        <dbReference type="SAM" id="SignalP"/>
    </source>
</evidence>
<dbReference type="Gene3D" id="3.40.30.40">
    <property type="entry name" value="Perfringolysin"/>
    <property type="match status" value="1"/>
</dbReference>
<protein>
    <recommendedName>
        <fullName evidence="5">VCBS repeat protein</fullName>
    </recommendedName>
</protein>